<evidence type="ECO:0000256" key="8">
    <source>
        <dbReference type="ARBA" id="ARBA00023134"/>
    </source>
</evidence>
<dbReference type="AlphaFoldDB" id="A0AAJ7BKB3"/>
<dbReference type="SUPFAM" id="SSF52540">
    <property type="entry name" value="P-loop containing nucleoside triphosphate hydrolases"/>
    <property type="match status" value="1"/>
</dbReference>
<dbReference type="InterPro" id="IPR009000">
    <property type="entry name" value="Transl_B-barrel_sf"/>
</dbReference>
<keyword evidence="12" id="KW-1185">Reference proteome</keyword>
<organism evidence="12 13">
    <name type="scientific">Cephus cinctus</name>
    <name type="common">Wheat stem sawfly</name>
    <dbReference type="NCBI Taxonomy" id="211228"/>
    <lineage>
        <taxon>Eukaryota</taxon>
        <taxon>Metazoa</taxon>
        <taxon>Ecdysozoa</taxon>
        <taxon>Arthropoda</taxon>
        <taxon>Hexapoda</taxon>
        <taxon>Insecta</taxon>
        <taxon>Pterygota</taxon>
        <taxon>Neoptera</taxon>
        <taxon>Endopterygota</taxon>
        <taxon>Hymenoptera</taxon>
        <taxon>Cephoidea</taxon>
        <taxon>Cephidae</taxon>
        <taxon>Cephus</taxon>
    </lineage>
</organism>
<keyword evidence="4" id="KW-0547">Nucleotide-binding</keyword>
<dbReference type="InterPro" id="IPR023115">
    <property type="entry name" value="TIF_IF2_dom3"/>
</dbReference>
<comment type="function">
    <text evidence="9">One of the essential components for the initiation of protein synthesis. Protects formylmethionyl-tRNA from spontaneous hydrolysis and promotes its binding to the 30S ribosomal subunits. Also involved in the hydrolysis of GTP during the formation of the 70S ribosomal complex.</text>
</comment>
<dbReference type="InterPro" id="IPR005225">
    <property type="entry name" value="Small_GTP-bd"/>
</dbReference>
<dbReference type="NCBIfam" id="TIGR00487">
    <property type="entry name" value="IF-2"/>
    <property type="match status" value="1"/>
</dbReference>
<evidence type="ECO:0000256" key="7">
    <source>
        <dbReference type="ARBA" id="ARBA00023128"/>
    </source>
</evidence>
<evidence type="ECO:0000256" key="10">
    <source>
        <dbReference type="ARBA" id="ARBA00044200"/>
    </source>
</evidence>
<name>A0AAJ7BKB3_CEPCN</name>
<dbReference type="HAMAP" id="MF_00100_B">
    <property type="entry name" value="IF_2_B"/>
    <property type="match status" value="1"/>
</dbReference>
<feature type="domain" description="Tr-type G" evidence="11">
    <location>
        <begin position="198"/>
        <end position="368"/>
    </location>
</feature>
<dbReference type="CDD" id="cd01887">
    <property type="entry name" value="IF2_eIF5B"/>
    <property type="match status" value="1"/>
</dbReference>
<dbReference type="FunFam" id="3.40.50.10050:FF:000001">
    <property type="entry name" value="Translation initiation factor IF-2"/>
    <property type="match status" value="1"/>
</dbReference>
<evidence type="ECO:0000256" key="6">
    <source>
        <dbReference type="ARBA" id="ARBA00022946"/>
    </source>
</evidence>
<dbReference type="FunFam" id="2.40.30.10:FF:000007">
    <property type="entry name" value="Translation initiation factor IF-2"/>
    <property type="match status" value="1"/>
</dbReference>
<dbReference type="Pfam" id="PF11987">
    <property type="entry name" value="IF-2"/>
    <property type="match status" value="1"/>
</dbReference>
<dbReference type="NCBIfam" id="TIGR00231">
    <property type="entry name" value="small_GTP"/>
    <property type="match status" value="1"/>
</dbReference>
<dbReference type="PANTHER" id="PTHR43381:SF20">
    <property type="entry name" value="TRANSLATION INITIATION FACTOR IF-2, MITOCHONDRIAL"/>
    <property type="match status" value="1"/>
</dbReference>
<comment type="subcellular location">
    <subcellularLocation>
        <location evidence="1">Mitochondrion</location>
    </subcellularLocation>
</comment>
<dbReference type="Pfam" id="PF00009">
    <property type="entry name" value="GTP_EFTU"/>
    <property type="match status" value="1"/>
</dbReference>
<dbReference type="FunFam" id="3.40.50.300:FF:000019">
    <property type="entry name" value="Translation initiation factor IF-2"/>
    <property type="match status" value="1"/>
</dbReference>
<dbReference type="InterPro" id="IPR053905">
    <property type="entry name" value="EF-G-like_DII"/>
</dbReference>
<keyword evidence="5" id="KW-0648">Protein biosynthesis</keyword>
<dbReference type="RefSeq" id="XP_015588194.1">
    <property type="nucleotide sequence ID" value="XM_015732708.2"/>
</dbReference>
<sequence>MNMAASVVKIFLKHRWIYSTYTIHSTTLSSVQTLTLVVNFRSTRRILGEIKNIKNSFLPVCCCIQCHSYGTTPIFLKQRKVNQEREQEQHNPLALKLKKKNTLVVDIWKNMTVSDIANVMQRDIADVFEALSLSDQFFHYKKNKPIENSAVIQETVKKLGAKFKIVSHPTRKDDKKQQEDMDVDAVKRTEAKSHLLIKRHPVVTVMGHVDHGKTTLLDSIRNTSVVKSEFGGITQHIGAFNVTLNTGERMTFLDTPGHAAFSAMRARGASATDIVVLVVAADDGVMDQTVQSIEMAKEANVPVIVAINKIDKPEADIERTQQMLAQHGILVEDLGGDIQSINISALKGTNLTNLTEAIAAQAEVMELKGDPTGLVEGIVIESTNHPGRGKLSTALIQRGTLRRGAVLVSGLAWAKVRSMFDDSGKLVNEAKLAEAVQIIGWRVLPSAGDEIIEVENEKRAHQVLRYREARLSHQKSLEQQEAADKKHQDYLTEYKTLLEKRRAMGRRKLKREGPREKEIKDDNVPKVNVVIKGDVDGSVEAILDVLETYTNGNDKCRLNVIHYGVGPVCETDVELAETFDAIIYNFNVNAPKTIEDLARKCGVQIRPHNVIYKLVDDLKTEINNKLPMTTAEELLGEANVLQEFQVSEGRKKIPVAGCRCTKGVLKKSEMFRLMRENEIIYTGKLKSMRHLKNEVDSIKKGVECGLRLDDPTVLFKPGDTLLCFRIYEKKQETDWDPGF</sequence>
<evidence type="ECO:0000256" key="4">
    <source>
        <dbReference type="ARBA" id="ARBA00022741"/>
    </source>
</evidence>
<dbReference type="GO" id="GO:0003924">
    <property type="term" value="F:GTPase activity"/>
    <property type="evidence" value="ECO:0007669"/>
    <property type="project" value="InterPro"/>
</dbReference>
<evidence type="ECO:0000256" key="2">
    <source>
        <dbReference type="ARBA" id="ARBA00007733"/>
    </source>
</evidence>
<keyword evidence="6" id="KW-0809">Transit peptide</keyword>
<dbReference type="InterPro" id="IPR000795">
    <property type="entry name" value="T_Tr_GTP-bd_dom"/>
</dbReference>
<dbReference type="InterPro" id="IPR044145">
    <property type="entry name" value="IF2_II"/>
</dbReference>
<dbReference type="GO" id="GO:0005525">
    <property type="term" value="F:GTP binding"/>
    <property type="evidence" value="ECO:0007669"/>
    <property type="project" value="UniProtKB-KW"/>
</dbReference>
<evidence type="ECO:0000256" key="9">
    <source>
        <dbReference type="ARBA" id="ARBA00025162"/>
    </source>
</evidence>
<dbReference type="Gene3D" id="2.40.30.10">
    <property type="entry name" value="Translation factors"/>
    <property type="match status" value="2"/>
</dbReference>
<accession>A0AAJ7BKB3</accession>
<dbReference type="SUPFAM" id="SSF52156">
    <property type="entry name" value="Initiation factor IF2/eIF5b, domain 3"/>
    <property type="match status" value="1"/>
</dbReference>
<dbReference type="GeneID" id="107264455"/>
<keyword evidence="3 13" id="KW-0396">Initiation factor</keyword>
<evidence type="ECO:0000313" key="13">
    <source>
        <dbReference type="RefSeq" id="XP_015588194.1"/>
    </source>
</evidence>
<dbReference type="GO" id="GO:0003743">
    <property type="term" value="F:translation initiation factor activity"/>
    <property type="evidence" value="ECO:0007669"/>
    <property type="project" value="UniProtKB-KW"/>
</dbReference>
<dbReference type="PANTHER" id="PTHR43381">
    <property type="entry name" value="TRANSLATION INITIATION FACTOR IF-2-RELATED"/>
    <property type="match status" value="1"/>
</dbReference>
<dbReference type="Pfam" id="PF22042">
    <property type="entry name" value="EF-G_D2"/>
    <property type="match status" value="1"/>
</dbReference>
<dbReference type="InterPro" id="IPR015760">
    <property type="entry name" value="TIF_IF2"/>
</dbReference>
<dbReference type="CDD" id="cd03702">
    <property type="entry name" value="IF2_mtIF2_II"/>
    <property type="match status" value="1"/>
</dbReference>
<evidence type="ECO:0000313" key="12">
    <source>
        <dbReference type="Proteomes" id="UP000694920"/>
    </source>
</evidence>
<proteinExistence type="inferred from homology"/>
<dbReference type="Proteomes" id="UP000694920">
    <property type="component" value="Unplaced"/>
</dbReference>
<gene>
    <name evidence="13" type="primary">LOC107264455</name>
</gene>
<dbReference type="InterPro" id="IPR036925">
    <property type="entry name" value="TIF_IF2_dom3_sf"/>
</dbReference>
<dbReference type="InterPro" id="IPR000178">
    <property type="entry name" value="TF_IF2_bacterial-like"/>
</dbReference>
<keyword evidence="8" id="KW-0342">GTP-binding</keyword>
<comment type="similarity">
    <text evidence="2">Belongs to the TRAFAC class translation factor GTPase superfamily. Classic translation factor GTPase family. IF-2 subfamily.</text>
</comment>
<reference evidence="13" key="1">
    <citation type="submission" date="2025-08" db="UniProtKB">
        <authorList>
            <consortium name="RefSeq"/>
        </authorList>
    </citation>
    <scope>IDENTIFICATION</scope>
</reference>
<dbReference type="FunFam" id="2.40.30.10:FF:000008">
    <property type="entry name" value="Translation initiation factor IF-2"/>
    <property type="match status" value="1"/>
</dbReference>
<dbReference type="Gene3D" id="3.40.50.10050">
    <property type="entry name" value="Translation initiation factor IF- 2, domain 3"/>
    <property type="match status" value="1"/>
</dbReference>
<dbReference type="SUPFAM" id="SSF50447">
    <property type="entry name" value="Translation proteins"/>
    <property type="match status" value="2"/>
</dbReference>
<evidence type="ECO:0000259" key="11">
    <source>
        <dbReference type="PROSITE" id="PS51722"/>
    </source>
</evidence>
<dbReference type="CTD" id="43382"/>
<dbReference type="KEGG" id="ccin:107264455"/>
<evidence type="ECO:0000256" key="5">
    <source>
        <dbReference type="ARBA" id="ARBA00022917"/>
    </source>
</evidence>
<dbReference type="PROSITE" id="PS51722">
    <property type="entry name" value="G_TR_2"/>
    <property type="match status" value="1"/>
</dbReference>
<evidence type="ECO:0000256" key="3">
    <source>
        <dbReference type="ARBA" id="ARBA00022540"/>
    </source>
</evidence>
<evidence type="ECO:0000256" key="1">
    <source>
        <dbReference type="ARBA" id="ARBA00004173"/>
    </source>
</evidence>
<dbReference type="InterPro" id="IPR027417">
    <property type="entry name" value="P-loop_NTPase"/>
</dbReference>
<dbReference type="Gene3D" id="3.40.50.300">
    <property type="entry name" value="P-loop containing nucleotide triphosphate hydrolases"/>
    <property type="match status" value="1"/>
</dbReference>
<protein>
    <recommendedName>
        <fullName evidence="10">Translation initiation factor IF-2, mitochondrial</fullName>
    </recommendedName>
</protein>
<dbReference type="GO" id="GO:0005739">
    <property type="term" value="C:mitochondrion"/>
    <property type="evidence" value="ECO:0007669"/>
    <property type="project" value="UniProtKB-SubCell"/>
</dbReference>
<keyword evidence="7" id="KW-0496">Mitochondrion</keyword>